<feature type="transmembrane region" description="Helical" evidence="2">
    <location>
        <begin position="182"/>
        <end position="204"/>
    </location>
</feature>
<accession>A0A1C3NT98</accession>
<dbReference type="AlphaFoldDB" id="A0A1C3NT98"/>
<dbReference type="Pfam" id="PF05552">
    <property type="entry name" value="MS_channel_1st_1"/>
    <property type="match status" value="1"/>
</dbReference>
<feature type="transmembrane region" description="Helical" evidence="2">
    <location>
        <begin position="147"/>
        <end position="170"/>
    </location>
</feature>
<evidence type="ECO:0000256" key="1">
    <source>
        <dbReference type="SAM" id="MobiDB-lite"/>
    </source>
</evidence>
<proteinExistence type="predicted"/>
<sequence>MVPQAAGWDQGVPDAWASVIQSVPKIGAFAFIMIAGGLAARGLVSAVNRLLVRAGADNLLDRGGLTRVLRRPAPDLRIGLMRITFAIALLVLLQLALGVFGINPVSSLVHDLVLLLAQAVLACVVLAVGATLASAARACVGNALSGLPYAGTAATVSAAIIMIGFGKAALDEIGLATSVTTPMLYALLATVTGVTIVGVGGGLIRPMQRRWEEILQRGGQELTTARSTWRGNRARSAAEEPVVVSVSDLVSASRTSGRPDTASGPLPPHQETDEPEGHTGPARQP</sequence>
<dbReference type="InterPro" id="IPR008910">
    <property type="entry name" value="MSC_TM_helix"/>
</dbReference>
<keyword evidence="4" id="KW-1185">Reference proteome</keyword>
<feature type="transmembrane region" description="Helical" evidence="2">
    <location>
        <begin position="80"/>
        <end position="100"/>
    </location>
</feature>
<evidence type="ECO:0000313" key="3">
    <source>
        <dbReference type="EMBL" id="SBW17605.1"/>
    </source>
</evidence>
<protein>
    <recommendedName>
        <fullName evidence="5">TM helix repeat-containing protein</fullName>
    </recommendedName>
</protein>
<evidence type="ECO:0000256" key="2">
    <source>
        <dbReference type="SAM" id="Phobius"/>
    </source>
</evidence>
<name>A0A1C3NT98_9ACTN</name>
<keyword evidence="2" id="KW-1133">Transmembrane helix</keyword>
<dbReference type="EMBL" id="FLUV01000118">
    <property type="protein sequence ID" value="SBW17605.1"/>
    <property type="molecule type" value="Genomic_DNA"/>
</dbReference>
<organism evidence="3 4">
    <name type="scientific">Candidatus Protofrankia californiensis</name>
    <dbReference type="NCBI Taxonomy" id="1839754"/>
    <lineage>
        <taxon>Bacteria</taxon>
        <taxon>Bacillati</taxon>
        <taxon>Actinomycetota</taxon>
        <taxon>Actinomycetes</taxon>
        <taxon>Frankiales</taxon>
        <taxon>Frankiaceae</taxon>
        <taxon>Protofrankia</taxon>
    </lineage>
</organism>
<feature type="region of interest" description="Disordered" evidence="1">
    <location>
        <begin position="248"/>
        <end position="285"/>
    </location>
</feature>
<feature type="transmembrane region" description="Helical" evidence="2">
    <location>
        <begin position="112"/>
        <end position="135"/>
    </location>
</feature>
<reference evidence="4" key="1">
    <citation type="submission" date="2016-02" db="EMBL/GenBank/DDBJ databases">
        <authorList>
            <person name="Wibberg D."/>
        </authorList>
    </citation>
    <scope>NUCLEOTIDE SEQUENCE [LARGE SCALE GENOMIC DNA]</scope>
</reference>
<evidence type="ECO:0008006" key="5">
    <source>
        <dbReference type="Google" id="ProtNLM"/>
    </source>
</evidence>
<keyword evidence="2" id="KW-0472">Membrane</keyword>
<keyword evidence="2" id="KW-0812">Transmembrane</keyword>
<dbReference type="Proteomes" id="UP000199013">
    <property type="component" value="Unassembled WGS sequence"/>
</dbReference>
<evidence type="ECO:0000313" key="4">
    <source>
        <dbReference type="Proteomes" id="UP000199013"/>
    </source>
</evidence>
<gene>
    <name evidence="3" type="ORF">FDG2_0292</name>
</gene>
<feature type="transmembrane region" description="Helical" evidence="2">
    <location>
        <begin position="26"/>
        <end position="44"/>
    </location>
</feature>